<evidence type="ECO:0000313" key="2">
    <source>
        <dbReference type="EMBL" id="PJI84894.1"/>
    </source>
</evidence>
<dbReference type="AlphaFoldDB" id="A0A2M8W1U3"/>
<organism evidence="2 3">
    <name type="scientific">Luteimicrobium subarcticum</name>
    <dbReference type="NCBI Taxonomy" id="620910"/>
    <lineage>
        <taxon>Bacteria</taxon>
        <taxon>Bacillati</taxon>
        <taxon>Actinomycetota</taxon>
        <taxon>Actinomycetes</taxon>
        <taxon>Micrococcales</taxon>
        <taxon>Luteimicrobium</taxon>
    </lineage>
</organism>
<dbReference type="SUPFAM" id="SSF46894">
    <property type="entry name" value="C-terminal effector domain of the bipartite response regulators"/>
    <property type="match status" value="1"/>
</dbReference>
<sequence length="324" mass="35042">MLEGVGLGEVEERVYRSLLKGPSPTERELADQLEASVVVARRAAQQLVTLGLATQQPGSPVRYAPVDPQLALTALVRARQAELERTTSAVSLYAAEFHERLLRTEPSRLVELVEGPTAITERLSHLILGAEHEVLAFNAPPYVVAGPGDQMSEEQTVLGRGVSVRAVYASEVLAVEGFAGVIRQDVARGERARVVPDVPLKMVVVDSRVAIIPLTDRAESARTTAVVVHRSRLCDALVELFEATWERGAPLFASAEGTAPEDGLEPVDREILELLGAGLKDESVGRQLGLSERTVRRRIAELVTRLGATSRFQAGAQAARRGWV</sequence>
<dbReference type="InterPro" id="IPR036388">
    <property type="entry name" value="WH-like_DNA-bd_sf"/>
</dbReference>
<reference evidence="2 3" key="1">
    <citation type="submission" date="2017-11" db="EMBL/GenBank/DDBJ databases">
        <title>Genomic Encyclopedia of Archaeal and Bacterial Type Strains, Phase II (KMG-II): From Individual Species to Whole Genera.</title>
        <authorList>
            <person name="Goeker M."/>
        </authorList>
    </citation>
    <scope>NUCLEOTIDE SEQUENCE [LARGE SCALE GENOMIC DNA]</scope>
    <source>
        <strain evidence="2 3">DSM 22413</strain>
    </source>
</reference>
<dbReference type="Proteomes" id="UP000231586">
    <property type="component" value="Unassembled WGS sequence"/>
</dbReference>
<dbReference type="Gene3D" id="1.10.10.10">
    <property type="entry name" value="Winged helix-like DNA-binding domain superfamily/Winged helix DNA-binding domain"/>
    <property type="match status" value="2"/>
</dbReference>
<dbReference type="GO" id="GO:0006355">
    <property type="term" value="P:regulation of DNA-templated transcription"/>
    <property type="evidence" value="ECO:0007669"/>
    <property type="project" value="InterPro"/>
</dbReference>
<proteinExistence type="predicted"/>
<dbReference type="InterPro" id="IPR002831">
    <property type="entry name" value="Tscrpt_reg_TrmB_N"/>
</dbReference>
<dbReference type="OrthoDB" id="5932488at2"/>
<keyword evidence="3" id="KW-1185">Reference proteome</keyword>
<dbReference type="Pfam" id="PF00196">
    <property type="entry name" value="GerE"/>
    <property type="match status" value="1"/>
</dbReference>
<evidence type="ECO:0000313" key="3">
    <source>
        <dbReference type="Proteomes" id="UP000231586"/>
    </source>
</evidence>
<protein>
    <submittedName>
        <fullName evidence="2">Sugar-specific transcriptional regulator TrmB</fullName>
    </submittedName>
</protein>
<dbReference type="InterPro" id="IPR016032">
    <property type="entry name" value="Sig_transdc_resp-reg_C-effctor"/>
</dbReference>
<dbReference type="InterPro" id="IPR000792">
    <property type="entry name" value="Tscrpt_reg_LuxR_C"/>
</dbReference>
<dbReference type="PANTHER" id="PTHR34293:SF1">
    <property type="entry name" value="HTH-TYPE TRANSCRIPTIONAL REGULATOR TRMBL2"/>
    <property type="match status" value="1"/>
</dbReference>
<dbReference type="SMART" id="SM00421">
    <property type="entry name" value="HTH_LUXR"/>
    <property type="match status" value="1"/>
</dbReference>
<accession>A0A2M8W1U3</accession>
<dbReference type="RefSeq" id="WP_100351230.1">
    <property type="nucleotide sequence ID" value="NZ_PGTZ01000013.1"/>
</dbReference>
<dbReference type="SUPFAM" id="SSF46785">
    <property type="entry name" value="Winged helix' DNA-binding domain"/>
    <property type="match status" value="1"/>
</dbReference>
<dbReference type="Pfam" id="PF01978">
    <property type="entry name" value="TrmB"/>
    <property type="match status" value="1"/>
</dbReference>
<comment type="caution">
    <text evidence="2">The sequence shown here is derived from an EMBL/GenBank/DDBJ whole genome shotgun (WGS) entry which is preliminary data.</text>
</comment>
<gene>
    <name evidence="2" type="ORF">CLV34_3141</name>
</gene>
<dbReference type="PRINTS" id="PR00038">
    <property type="entry name" value="HTHLUXR"/>
</dbReference>
<dbReference type="GO" id="GO:0003677">
    <property type="term" value="F:DNA binding"/>
    <property type="evidence" value="ECO:0007669"/>
    <property type="project" value="InterPro"/>
</dbReference>
<evidence type="ECO:0000259" key="1">
    <source>
        <dbReference type="PROSITE" id="PS50043"/>
    </source>
</evidence>
<dbReference type="InterPro" id="IPR051797">
    <property type="entry name" value="TrmB-like"/>
</dbReference>
<dbReference type="EMBL" id="PGTZ01000013">
    <property type="protein sequence ID" value="PJI84894.1"/>
    <property type="molecule type" value="Genomic_DNA"/>
</dbReference>
<dbReference type="InterPro" id="IPR036390">
    <property type="entry name" value="WH_DNA-bd_sf"/>
</dbReference>
<dbReference type="PANTHER" id="PTHR34293">
    <property type="entry name" value="HTH-TYPE TRANSCRIPTIONAL REGULATOR TRMBL2"/>
    <property type="match status" value="1"/>
</dbReference>
<feature type="domain" description="HTH luxR-type" evidence="1">
    <location>
        <begin position="260"/>
        <end position="322"/>
    </location>
</feature>
<name>A0A2M8W1U3_9MICO</name>
<dbReference type="PROSITE" id="PS50043">
    <property type="entry name" value="HTH_LUXR_2"/>
    <property type="match status" value="1"/>
</dbReference>